<organism evidence="3">
    <name type="scientific">freshwater metagenome</name>
    <dbReference type="NCBI Taxonomy" id="449393"/>
    <lineage>
        <taxon>unclassified sequences</taxon>
        <taxon>metagenomes</taxon>
        <taxon>ecological metagenomes</taxon>
    </lineage>
</organism>
<dbReference type="SUPFAM" id="SSF54368">
    <property type="entry name" value="Glutamine synthetase, N-terminal domain"/>
    <property type="match status" value="1"/>
</dbReference>
<protein>
    <submittedName>
        <fullName evidence="3">Unannotated protein</fullName>
    </submittedName>
</protein>
<accession>A0A6J6CYN7</accession>
<dbReference type="Gene3D" id="3.30.590.10">
    <property type="entry name" value="Glutamine synthetase/guanido kinase, catalytic domain"/>
    <property type="match status" value="1"/>
</dbReference>
<dbReference type="PROSITE" id="PS51987">
    <property type="entry name" value="GS_CATALYTIC"/>
    <property type="match status" value="1"/>
</dbReference>
<dbReference type="InterPro" id="IPR014746">
    <property type="entry name" value="Gln_synth/guanido_kin_cat_dom"/>
</dbReference>
<dbReference type="GO" id="GO:0004356">
    <property type="term" value="F:glutamine synthetase activity"/>
    <property type="evidence" value="ECO:0007669"/>
    <property type="project" value="InterPro"/>
</dbReference>
<dbReference type="Pfam" id="PF00120">
    <property type="entry name" value="Gln-synt_C"/>
    <property type="match status" value="1"/>
</dbReference>
<dbReference type="AlphaFoldDB" id="A0A6J6CYN7"/>
<dbReference type="EMBL" id="CAEZYU010000052">
    <property type="protein sequence ID" value="CAB4743763.1"/>
    <property type="molecule type" value="Genomic_DNA"/>
</dbReference>
<reference evidence="3" key="1">
    <citation type="submission" date="2020-05" db="EMBL/GenBank/DDBJ databases">
        <authorList>
            <person name="Chiriac C."/>
            <person name="Salcher M."/>
            <person name="Ghai R."/>
            <person name="Kavagutti S V."/>
        </authorList>
    </citation>
    <scope>NUCLEOTIDE SEQUENCE</scope>
</reference>
<dbReference type="EMBL" id="CAEZSF010000272">
    <property type="protein sequence ID" value="CAB4556266.1"/>
    <property type="molecule type" value="Genomic_DNA"/>
</dbReference>
<dbReference type="GO" id="GO:0006542">
    <property type="term" value="P:glutamine biosynthetic process"/>
    <property type="evidence" value="ECO:0007669"/>
    <property type="project" value="InterPro"/>
</dbReference>
<dbReference type="PANTHER" id="PTHR43785">
    <property type="entry name" value="GAMMA-GLUTAMYLPUTRESCINE SYNTHETASE"/>
    <property type="match status" value="1"/>
</dbReference>
<dbReference type="EMBL" id="CAFBMG010000255">
    <property type="protein sequence ID" value="CAB4922112.1"/>
    <property type="molecule type" value="Genomic_DNA"/>
</dbReference>
<name>A0A6J6CYN7_9ZZZZ</name>
<keyword evidence="1" id="KW-0436">Ligase</keyword>
<dbReference type="PANTHER" id="PTHR43785:SF12">
    <property type="entry name" value="TYPE-1 GLUTAMINE SYNTHETASE 2"/>
    <property type="match status" value="1"/>
</dbReference>
<dbReference type="SMART" id="SM01230">
    <property type="entry name" value="Gln-synt_C"/>
    <property type="match status" value="1"/>
</dbReference>
<evidence type="ECO:0000256" key="1">
    <source>
        <dbReference type="ARBA" id="ARBA00022598"/>
    </source>
</evidence>
<feature type="domain" description="GS catalytic" evidence="2">
    <location>
        <begin position="133"/>
        <end position="469"/>
    </location>
</feature>
<dbReference type="SUPFAM" id="SSF55931">
    <property type="entry name" value="Glutamine synthetase/guanido kinase"/>
    <property type="match status" value="1"/>
</dbReference>
<evidence type="ECO:0000313" key="4">
    <source>
        <dbReference type="EMBL" id="CAB4743763.1"/>
    </source>
</evidence>
<dbReference type="InterPro" id="IPR008146">
    <property type="entry name" value="Gln_synth_cat_dom"/>
</dbReference>
<evidence type="ECO:0000313" key="3">
    <source>
        <dbReference type="EMBL" id="CAB4556266.1"/>
    </source>
</evidence>
<dbReference type="Gene3D" id="3.10.20.70">
    <property type="entry name" value="Glutamine synthetase, N-terminal domain"/>
    <property type="match status" value="1"/>
</dbReference>
<proteinExistence type="predicted"/>
<evidence type="ECO:0000313" key="5">
    <source>
        <dbReference type="EMBL" id="CAB4922112.1"/>
    </source>
</evidence>
<sequence length="469" mass="51862">MTTTGKIDRQTLDQLVADGQIDTVVVAFTDVHGRLMGKRVTGRFFLDHVVGAAAADGTASGEGIEACNYLMTVDVDMNVIAGFEYSDWEGGYGDFRGRPDMSTLRVTPWLDKTALVLCDVVDSQSEQPVPVSPRQVLQAQLARAAEHGLSVKLGSELEFFAYEASYEELARQKYRTLEDSTSSWYNLDYHIFQTTKDEPLIRAIRNGMLEAGLPVEFSKGEAAPGQHELNLRYAEALTMADNHTIYKNGAKEIAYLQGKAVTFMAKPSIDQPGSSCHIHSSIWSLEDDRPLCAGDGPNGMSPIFRSWVAGLMAHSQELSLCFAPYINSYKRYQPDSWAPTAVVWSPDNRTCGLRLVGHGAGMRIESRIPGADCNPYIAFAAVIAAGIDGIESGLDCGDPYMGNAYTAEDIPRIPWNLVEAISRFEHSEFARKALGSSVFEHLLHSAREEWKSSNNVVTEWELRRNFERI</sequence>
<dbReference type="InterPro" id="IPR036651">
    <property type="entry name" value="Gln_synt_N_sf"/>
</dbReference>
<evidence type="ECO:0000259" key="2">
    <source>
        <dbReference type="PROSITE" id="PS51987"/>
    </source>
</evidence>
<gene>
    <name evidence="3" type="ORF">UFOPK1358_01935</name>
    <name evidence="4" type="ORF">UFOPK2766_01223</name>
    <name evidence="5" type="ORF">UFOPK3519_01985</name>
</gene>